<keyword evidence="3" id="KW-1185">Reference proteome</keyword>
<evidence type="ECO:0000313" key="3">
    <source>
        <dbReference type="Proteomes" id="UP001156882"/>
    </source>
</evidence>
<feature type="transmembrane region" description="Helical" evidence="1">
    <location>
        <begin position="21"/>
        <end position="47"/>
    </location>
</feature>
<comment type="caution">
    <text evidence="2">The sequence shown here is derived from an EMBL/GenBank/DDBJ whole genome shotgun (WGS) entry which is preliminary data.</text>
</comment>
<feature type="transmembrane region" description="Helical" evidence="1">
    <location>
        <begin position="67"/>
        <end position="86"/>
    </location>
</feature>
<sequence>MSDVTLTIGWNQAQTARALRIYRLVLGFNMLGHLAIGLACIFCPLWVSQTLGLPEPIPTGWVRGWGAMLLLVTALYIPGLLDPLIARAPNVIGILGRYWMTLIWIFCGGSFLWFALIDGAFATLLGLLYRKLLMARLMTHP</sequence>
<gene>
    <name evidence="2" type="ORF">GCM10007874_55370</name>
</gene>
<keyword evidence="1" id="KW-0472">Membrane</keyword>
<proteinExistence type="predicted"/>
<keyword evidence="1" id="KW-0812">Transmembrane</keyword>
<evidence type="ECO:0000313" key="2">
    <source>
        <dbReference type="EMBL" id="GLS22519.1"/>
    </source>
</evidence>
<dbReference type="EMBL" id="BSPC01000063">
    <property type="protein sequence ID" value="GLS22519.1"/>
    <property type="molecule type" value="Genomic_DNA"/>
</dbReference>
<name>A0ABQ6CS17_9HYPH</name>
<dbReference type="Proteomes" id="UP001156882">
    <property type="component" value="Unassembled WGS sequence"/>
</dbReference>
<reference evidence="3" key="1">
    <citation type="journal article" date="2019" name="Int. J. Syst. Evol. Microbiol.">
        <title>The Global Catalogue of Microorganisms (GCM) 10K type strain sequencing project: providing services to taxonomists for standard genome sequencing and annotation.</title>
        <authorList>
            <consortium name="The Broad Institute Genomics Platform"/>
            <consortium name="The Broad Institute Genome Sequencing Center for Infectious Disease"/>
            <person name="Wu L."/>
            <person name="Ma J."/>
        </authorList>
    </citation>
    <scope>NUCLEOTIDE SEQUENCE [LARGE SCALE GENOMIC DNA]</scope>
    <source>
        <strain evidence="3">NBRC 101365</strain>
    </source>
</reference>
<accession>A0ABQ6CS17</accession>
<evidence type="ECO:0000256" key="1">
    <source>
        <dbReference type="SAM" id="Phobius"/>
    </source>
</evidence>
<organism evidence="2 3">
    <name type="scientific">Labrys miyagiensis</name>
    <dbReference type="NCBI Taxonomy" id="346912"/>
    <lineage>
        <taxon>Bacteria</taxon>
        <taxon>Pseudomonadati</taxon>
        <taxon>Pseudomonadota</taxon>
        <taxon>Alphaproteobacteria</taxon>
        <taxon>Hyphomicrobiales</taxon>
        <taxon>Xanthobacteraceae</taxon>
        <taxon>Labrys</taxon>
    </lineage>
</organism>
<feature type="transmembrane region" description="Helical" evidence="1">
    <location>
        <begin position="98"/>
        <end position="129"/>
    </location>
</feature>
<protein>
    <submittedName>
        <fullName evidence="2">Uncharacterized protein</fullName>
    </submittedName>
</protein>
<keyword evidence="1" id="KW-1133">Transmembrane helix</keyword>
<dbReference type="RefSeq" id="WP_284315474.1">
    <property type="nucleotide sequence ID" value="NZ_BSPC01000063.1"/>
</dbReference>